<dbReference type="AlphaFoldDB" id="A0A8J8P378"/>
<dbReference type="GO" id="GO:0005929">
    <property type="term" value="C:cilium"/>
    <property type="evidence" value="ECO:0007669"/>
    <property type="project" value="TreeGrafter"/>
</dbReference>
<dbReference type="Gene3D" id="2.70.50.40">
    <property type="entry name" value="GMP phosphodiesterase, delta subunit"/>
    <property type="match status" value="1"/>
</dbReference>
<dbReference type="Pfam" id="PF05351">
    <property type="entry name" value="GMP_PDE_delta"/>
    <property type="match status" value="1"/>
</dbReference>
<organism evidence="6 7">
    <name type="scientific">Halteria grandinella</name>
    <dbReference type="NCBI Taxonomy" id="5974"/>
    <lineage>
        <taxon>Eukaryota</taxon>
        <taxon>Sar</taxon>
        <taxon>Alveolata</taxon>
        <taxon>Ciliophora</taxon>
        <taxon>Intramacronucleata</taxon>
        <taxon>Spirotrichea</taxon>
        <taxon>Stichotrichia</taxon>
        <taxon>Sporadotrichida</taxon>
        <taxon>Halteriidae</taxon>
        <taxon>Halteria</taxon>
    </lineage>
</organism>
<dbReference type="FunFam" id="2.70.50.40:FF:000003">
    <property type="entry name" value="UNC119 homologue, putative"/>
    <property type="match status" value="1"/>
</dbReference>
<dbReference type="InterPro" id="IPR014756">
    <property type="entry name" value="Ig_E-set"/>
</dbReference>
<dbReference type="InterPro" id="IPR008015">
    <property type="entry name" value="PDED_dom"/>
</dbReference>
<comment type="caution">
    <text evidence="6">The sequence shown here is derived from an EMBL/GenBank/DDBJ whole genome shotgun (WGS) entry which is preliminary data.</text>
</comment>
<keyword evidence="2" id="KW-0813">Transport</keyword>
<feature type="domain" description="GMP phosphodiesterase delta subunit" evidence="5">
    <location>
        <begin position="27"/>
        <end position="178"/>
    </location>
</feature>
<evidence type="ECO:0000256" key="4">
    <source>
        <dbReference type="ARBA" id="ARBA00023121"/>
    </source>
</evidence>
<sequence length="181" mass="20995">MEYLAASPDHIRTLSAPTERFLCALKDNTFDIKFGAFRIRDMISGYTLIDVREGDLDTAITEEMDPSTRLLKYHFGSQFLNLTTIGLQVEFKIGDLPVPNLMMIERHYFRGKCIKSYEFKFGFCMPNTTNTLEMIYDLPQLSQEEKAAMIAAPWETKSDTFFFVENKLIIHNRAEYNYADL</sequence>
<keyword evidence="3" id="KW-0653">Protein transport</keyword>
<comment type="similarity">
    <text evidence="1">Belongs to the PDE6D/unc-119 family.</text>
</comment>
<dbReference type="SUPFAM" id="SSF81296">
    <property type="entry name" value="E set domains"/>
    <property type="match status" value="1"/>
</dbReference>
<evidence type="ECO:0000256" key="2">
    <source>
        <dbReference type="ARBA" id="ARBA00022448"/>
    </source>
</evidence>
<gene>
    <name evidence="6" type="ORF">FGO68_gene2325</name>
</gene>
<evidence type="ECO:0000259" key="5">
    <source>
        <dbReference type="Pfam" id="PF05351"/>
    </source>
</evidence>
<dbReference type="GO" id="GO:0060271">
    <property type="term" value="P:cilium assembly"/>
    <property type="evidence" value="ECO:0007669"/>
    <property type="project" value="TreeGrafter"/>
</dbReference>
<dbReference type="Proteomes" id="UP000785679">
    <property type="component" value="Unassembled WGS sequence"/>
</dbReference>
<name>A0A8J8P378_HALGN</name>
<proteinExistence type="inferred from homology"/>
<evidence type="ECO:0000313" key="6">
    <source>
        <dbReference type="EMBL" id="TNV86113.1"/>
    </source>
</evidence>
<dbReference type="OrthoDB" id="10248777at2759"/>
<evidence type="ECO:0000313" key="7">
    <source>
        <dbReference type="Proteomes" id="UP000785679"/>
    </source>
</evidence>
<keyword evidence="4" id="KW-0446">Lipid-binding</keyword>
<accession>A0A8J8P378</accession>
<evidence type="ECO:0000256" key="1">
    <source>
        <dbReference type="ARBA" id="ARBA00008102"/>
    </source>
</evidence>
<dbReference type="GO" id="GO:0008289">
    <property type="term" value="F:lipid binding"/>
    <property type="evidence" value="ECO:0007669"/>
    <property type="project" value="UniProtKB-KW"/>
</dbReference>
<reference evidence="6" key="1">
    <citation type="submission" date="2019-06" db="EMBL/GenBank/DDBJ databases">
        <authorList>
            <person name="Zheng W."/>
        </authorList>
    </citation>
    <scope>NUCLEOTIDE SEQUENCE</scope>
    <source>
        <strain evidence="6">QDHG01</strain>
    </source>
</reference>
<evidence type="ECO:0000256" key="3">
    <source>
        <dbReference type="ARBA" id="ARBA00022927"/>
    </source>
</evidence>
<protein>
    <recommendedName>
        <fullName evidence="5">GMP phosphodiesterase delta subunit domain-containing protein</fullName>
    </recommendedName>
</protein>
<dbReference type="EMBL" id="RRYP01001300">
    <property type="protein sequence ID" value="TNV86113.1"/>
    <property type="molecule type" value="Genomic_DNA"/>
</dbReference>
<keyword evidence="7" id="KW-1185">Reference proteome</keyword>
<dbReference type="PANTHER" id="PTHR12951">
    <property type="entry name" value="RETINAL PROTEIN 4"/>
    <property type="match status" value="1"/>
</dbReference>
<dbReference type="GO" id="GO:0042953">
    <property type="term" value="P:lipoprotein transport"/>
    <property type="evidence" value="ECO:0007669"/>
    <property type="project" value="TreeGrafter"/>
</dbReference>
<dbReference type="PANTHER" id="PTHR12951:SF1">
    <property type="entry name" value="PROTEIN UNC-119 HOMOLOG"/>
    <property type="match status" value="1"/>
</dbReference>
<dbReference type="InterPro" id="IPR037036">
    <property type="entry name" value="PDED_dom_sf"/>
</dbReference>
<dbReference type="InterPro" id="IPR051519">
    <property type="entry name" value="PDE6D_unc-119_myristoyl-bd"/>
</dbReference>